<sequence length="144" mass="16548">MTLQLSPDCDEHELRRELSSLDPRMLMFLRKLRHIKVEFVKNGLVTWKTELKRADGLVYDEPAVQLFHGSKIMRYVVSTHTVRNLPEDARRPGVHESDIVLAFPISQADDPPLETEKAYAFLPIRDFSFKLSPALHFVVLPLPG</sequence>
<accession>A0ACC3AJ57</accession>
<reference evidence="1" key="1">
    <citation type="submission" date="2022-10" db="EMBL/GenBank/DDBJ databases">
        <title>Culturing micro-colonial fungi from biological soil crusts in the Mojave desert and describing Neophaeococcomyces mojavensis, and introducing the new genera and species Taxawa tesnikishii.</title>
        <authorList>
            <person name="Kurbessoian T."/>
            <person name="Stajich J.E."/>
        </authorList>
    </citation>
    <scope>NUCLEOTIDE SEQUENCE</scope>
    <source>
        <strain evidence="1">JES_112</strain>
    </source>
</reference>
<name>A0ACC3AJ57_9EURO</name>
<evidence type="ECO:0000313" key="1">
    <source>
        <dbReference type="EMBL" id="KAJ9663682.1"/>
    </source>
</evidence>
<dbReference type="EMBL" id="JAPDRQ010000007">
    <property type="protein sequence ID" value="KAJ9663682.1"/>
    <property type="molecule type" value="Genomic_DNA"/>
</dbReference>
<comment type="caution">
    <text evidence="1">The sequence shown here is derived from an EMBL/GenBank/DDBJ whole genome shotgun (WGS) entry which is preliminary data.</text>
</comment>
<dbReference type="Proteomes" id="UP001172386">
    <property type="component" value="Unassembled WGS sequence"/>
</dbReference>
<protein>
    <submittedName>
        <fullName evidence="1">Uncharacterized protein</fullName>
    </submittedName>
</protein>
<evidence type="ECO:0000313" key="2">
    <source>
        <dbReference type="Proteomes" id="UP001172386"/>
    </source>
</evidence>
<keyword evidence="2" id="KW-1185">Reference proteome</keyword>
<organism evidence="1 2">
    <name type="scientific">Neophaeococcomyces mojaviensis</name>
    <dbReference type="NCBI Taxonomy" id="3383035"/>
    <lineage>
        <taxon>Eukaryota</taxon>
        <taxon>Fungi</taxon>
        <taxon>Dikarya</taxon>
        <taxon>Ascomycota</taxon>
        <taxon>Pezizomycotina</taxon>
        <taxon>Eurotiomycetes</taxon>
        <taxon>Chaetothyriomycetidae</taxon>
        <taxon>Chaetothyriales</taxon>
        <taxon>Chaetothyriales incertae sedis</taxon>
        <taxon>Neophaeococcomyces</taxon>
    </lineage>
</organism>
<gene>
    <name evidence="1" type="ORF">H2198_000694</name>
</gene>
<proteinExistence type="predicted"/>